<evidence type="ECO:0000313" key="5">
    <source>
        <dbReference type="Proteomes" id="UP001257909"/>
    </source>
</evidence>
<organism evidence="4 5">
    <name type="scientific">Rheinheimera soli</name>
    <dbReference type="NCBI Taxonomy" id="443616"/>
    <lineage>
        <taxon>Bacteria</taxon>
        <taxon>Pseudomonadati</taxon>
        <taxon>Pseudomonadota</taxon>
        <taxon>Gammaproteobacteria</taxon>
        <taxon>Chromatiales</taxon>
        <taxon>Chromatiaceae</taxon>
        <taxon>Rheinheimera</taxon>
    </lineage>
</organism>
<dbReference type="SMART" id="SM00823">
    <property type="entry name" value="PKS_PP"/>
    <property type="match status" value="1"/>
</dbReference>
<keyword evidence="2" id="KW-0597">Phosphoprotein</keyword>
<dbReference type="InterPro" id="IPR001242">
    <property type="entry name" value="Condensation_dom"/>
</dbReference>
<dbReference type="PANTHER" id="PTHR45527:SF1">
    <property type="entry name" value="FATTY ACID SYNTHASE"/>
    <property type="match status" value="1"/>
</dbReference>
<dbReference type="EMBL" id="JAVDWR010000049">
    <property type="protein sequence ID" value="MDR7123176.1"/>
    <property type="molecule type" value="Genomic_DNA"/>
</dbReference>
<dbReference type="InterPro" id="IPR036736">
    <property type="entry name" value="ACP-like_sf"/>
</dbReference>
<keyword evidence="1" id="KW-0596">Phosphopantetheine</keyword>
<sequence>GRCDEQVKIRGFRIELGEIAAQLSSLEEVDSAAVVVHEQGAEKRLVAYVVPVSKQLKALLTDEQTIDDNFIQQVREKLQARLPEHMIPAVFMLLPDLPLTTNGKLDTKTLPSPELSAQQNYVAATTDIEKQLCDIWQMVLGVELVGREDNFFNLGGDSIISISMVAALRASGFDVSVRDIFEHSSVKKLASFVAERLLDKQVQAMEPFALLTQEERSGYEASELCTLIEDAYPLSQLQSGMVFHTQKSGFDGVYHDIMSDHLRCRWDEQAFCRSLLMVVAAHPLLRSGFKLTGERPLQHVFREVELPLLVEDIQHMNEQDQQEYLDAWRQMRRHHEFDWENGPLYQVNVFLRSVQTFELVVSFHHAILDGWSLATLNTQLFGHYLAQLTGETPADVAVERIYREFIALELESLSDTDAKARFTQMLADSPVEQLPLKVGVSRTQQREQGTHLVPELALHSVPLAALAQRLNVPLQSVLLAVHFKVLSQLSGQDEVLSCVTHNGRPEVQGAQSGLGLFLNSLPVGMRLPQGSWAKLIESVAEVSRGLLPYRRYPLSMIQKETGREFGEVTFNYTHFHVYNSLELGDESEVARLGGSGFEQTNFDFHVDISRSVDGGDHLQLALHFNRHLYDAEQIAMIGRCYLKAVALCLADVSASHAVSLLDDEALTDLTALE</sequence>
<dbReference type="PROSITE" id="PS50075">
    <property type="entry name" value="CARRIER"/>
    <property type="match status" value="1"/>
</dbReference>
<accession>A0ABU1W5G1</accession>
<dbReference type="Gene3D" id="3.30.300.30">
    <property type="match status" value="1"/>
</dbReference>
<evidence type="ECO:0000256" key="2">
    <source>
        <dbReference type="ARBA" id="ARBA00022553"/>
    </source>
</evidence>
<evidence type="ECO:0000313" key="4">
    <source>
        <dbReference type="EMBL" id="MDR7123176.1"/>
    </source>
</evidence>
<dbReference type="InterPro" id="IPR025110">
    <property type="entry name" value="AMP-bd_C"/>
</dbReference>
<dbReference type="SUPFAM" id="SSF52777">
    <property type="entry name" value="CoA-dependent acyltransferases"/>
    <property type="match status" value="2"/>
</dbReference>
<dbReference type="RefSeq" id="WP_310282084.1">
    <property type="nucleotide sequence ID" value="NZ_JAVDWR010000049.1"/>
</dbReference>
<dbReference type="SUPFAM" id="SSF56801">
    <property type="entry name" value="Acetyl-CoA synthetase-like"/>
    <property type="match status" value="1"/>
</dbReference>
<dbReference type="SUPFAM" id="SSF47336">
    <property type="entry name" value="ACP-like"/>
    <property type="match status" value="1"/>
</dbReference>
<keyword evidence="5" id="KW-1185">Reference proteome</keyword>
<dbReference type="Gene3D" id="3.30.559.30">
    <property type="entry name" value="Nonribosomal peptide synthetase, condensation domain"/>
    <property type="match status" value="1"/>
</dbReference>
<evidence type="ECO:0000256" key="1">
    <source>
        <dbReference type="ARBA" id="ARBA00022450"/>
    </source>
</evidence>
<dbReference type="InterPro" id="IPR009081">
    <property type="entry name" value="PP-bd_ACP"/>
</dbReference>
<dbReference type="Gene3D" id="1.10.1200.10">
    <property type="entry name" value="ACP-like"/>
    <property type="match status" value="1"/>
</dbReference>
<dbReference type="PANTHER" id="PTHR45527">
    <property type="entry name" value="NONRIBOSOMAL PEPTIDE SYNTHETASE"/>
    <property type="match status" value="1"/>
</dbReference>
<dbReference type="Pfam" id="PF00668">
    <property type="entry name" value="Condensation"/>
    <property type="match status" value="1"/>
</dbReference>
<dbReference type="Gene3D" id="3.30.559.10">
    <property type="entry name" value="Chloramphenicol acetyltransferase-like domain"/>
    <property type="match status" value="1"/>
</dbReference>
<evidence type="ECO:0000259" key="3">
    <source>
        <dbReference type="PROSITE" id="PS50075"/>
    </source>
</evidence>
<dbReference type="InterPro" id="IPR020806">
    <property type="entry name" value="PKS_PP-bd"/>
</dbReference>
<dbReference type="Pfam" id="PF13193">
    <property type="entry name" value="AMP-binding_C"/>
    <property type="match status" value="1"/>
</dbReference>
<feature type="non-terminal residue" evidence="4">
    <location>
        <position position="673"/>
    </location>
</feature>
<feature type="domain" description="Carrier" evidence="3">
    <location>
        <begin position="123"/>
        <end position="197"/>
    </location>
</feature>
<gene>
    <name evidence="4" type="ORF">J2W69_004164</name>
</gene>
<dbReference type="InterPro" id="IPR023213">
    <property type="entry name" value="CAT-like_dom_sf"/>
</dbReference>
<comment type="caution">
    <text evidence="4">The sequence shown here is derived from an EMBL/GenBank/DDBJ whole genome shotgun (WGS) entry which is preliminary data.</text>
</comment>
<reference evidence="4 5" key="1">
    <citation type="submission" date="2023-07" db="EMBL/GenBank/DDBJ databases">
        <title>Sorghum-associated microbial communities from plants grown in Nebraska, USA.</title>
        <authorList>
            <person name="Schachtman D."/>
        </authorList>
    </citation>
    <scope>NUCLEOTIDE SEQUENCE [LARGE SCALE GENOMIC DNA]</scope>
    <source>
        <strain evidence="4 5">4138</strain>
    </source>
</reference>
<dbReference type="Pfam" id="PF00550">
    <property type="entry name" value="PP-binding"/>
    <property type="match status" value="1"/>
</dbReference>
<dbReference type="InterPro" id="IPR045851">
    <property type="entry name" value="AMP-bd_C_sf"/>
</dbReference>
<dbReference type="Proteomes" id="UP001257909">
    <property type="component" value="Unassembled WGS sequence"/>
</dbReference>
<protein>
    <submittedName>
        <fullName evidence="4">Aryl carrier-like protein</fullName>
    </submittedName>
</protein>
<name>A0ABU1W5G1_9GAMM</name>
<proteinExistence type="predicted"/>
<feature type="non-terminal residue" evidence="4">
    <location>
        <position position="1"/>
    </location>
</feature>